<dbReference type="AlphaFoldDB" id="A0A4R3N402"/>
<reference evidence="3 4" key="1">
    <citation type="submission" date="2019-03" db="EMBL/GenBank/DDBJ databases">
        <title>Genomic Encyclopedia of Type Strains, Phase IV (KMG-IV): sequencing the most valuable type-strain genomes for metagenomic binning, comparative biology and taxonomic classification.</title>
        <authorList>
            <person name="Goeker M."/>
        </authorList>
    </citation>
    <scope>NUCLEOTIDE SEQUENCE [LARGE SCALE GENOMIC DNA]</scope>
    <source>
        <strain evidence="3 4">DSM 13587</strain>
    </source>
</reference>
<dbReference type="EMBL" id="SMAO01000002">
    <property type="protein sequence ID" value="TCT22951.1"/>
    <property type="molecule type" value="Genomic_DNA"/>
</dbReference>
<dbReference type="GO" id="GO:0009307">
    <property type="term" value="P:DNA restriction-modification system"/>
    <property type="evidence" value="ECO:0007669"/>
    <property type="project" value="InterPro"/>
</dbReference>
<feature type="domain" description="Restriction endonuclease type IV Mrr" evidence="2">
    <location>
        <begin position="245"/>
        <end position="355"/>
    </location>
</feature>
<keyword evidence="3" id="KW-0255">Endonuclease</keyword>
<protein>
    <submittedName>
        <fullName evidence="3">Restriction endonuclease</fullName>
    </submittedName>
</protein>
<keyword evidence="1" id="KW-0472">Membrane</keyword>
<dbReference type="InterPro" id="IPR052906">
    <property type="entry name" value="Type_IV_Methyl-Rstrct_Enzyme"/>
</dbReference>
<gene>
    <name evidence="3" type="ORF">EDC35_102282</name>
</gene>
<organism evidence="3 4">
    <name type="scientific">Thiobaca trueperi</name>
    <dbReference type="NCBI Taxonomy" id="127458"/>
    <lineage>
        <taxon>Bacteria</taxon>
        <taxon>Pseudomonadati</taxon>
        <taxon>Pseudomonadota</taxon>
        <taxon>Gammaproteobacteria</taxon>
        <taxon>Chromatiales</taxon>
        <taxon>Chromatiaceae</taxon>
        <taxon>Thiobaca</taxon>
    </lineage>
</organism>
<feature type="transmembrane region" description="Helical" evidence="1">
    <location>
        <begin position="138"/>
        <end position="160"/>
    </location>
</feature>
<dbReference type="Proteomes" id="UP000295717">
    <property type="component" value="Unassembled WGS sequence"/>
</dbReference>
<evidence type="ECO:0000256" key="1">
    <source>
        <dbReference type="SAM" id="Phobius"/>
    </source>
</evidence>
<keyword evidence="3" id="KW-0378">Hydrolase</keyword>
<dbReference type="InterPro" id="IPR007560">
    <property type="entry name" value="Restrct_endonuc_IV_Mrr"/>
</dbReference>
<dbReference type="PANTHER" id="PTHR30015:SF7">
    <property type="entry name" value="TYPE IV METHYL-DIRECTED RESTRICTION ENZYME ECOKMRR"/>
    <property type="match status" value="1"/>
</dbReference>
<dbReference type="OrthoDB" id="9803736at2"/>
<dbReference type="RefSeq" id="WP_132976076.1">
    <property type="nucleotide sequence ID" value="NZ_SMAO01000002.1"/>
</dbReference>
<keyword evidence="4" id="KW-1185">Reference proteome</keyword>
<comment type="caution">
    <text evidence="3">The sequence shown here is derived from an EMBL/GenBank/DDBJ whole genome shotgun (WGS) entry which is preliminary data.</text>
</comment>
<accession>A0A4R3N402</accession>
<sequence length="370" mass="39640">MTDTEPERDVVLAWLGREDAVHYQDGRGQPPKDLDNLSEQERQAVLAWLELEDGRPPPTLPDMEEVFMTHLSDEHDKAATVAWLMQSRVIMASNRLSIGQKLARLAANVPSEKTVAVLKTVGGTALSGYRNLPLALRVALPATVLATPLLGGAGVGIAAFGGAVGVPALLVFFLGVSGITAVIESLLNTRDGEGLFVQGILAVIATDAALIRMNKGAREAIVKDIAPPGRQSLSKDRNVLQAELLAMNPLAFERHVMGFFAEAGMTAWATPAGCDAGIDGVAKDGSRLILVQCKRYGLDNSVGRPAIQQFKGVLEENQADLGVFVTTSSFTTQARDSANRSNKLMLVDLDRLIGWHLDGFVLDNRETTVP</sequence>
<name>A0A4R3N402_9GAMM</name>
<dbReference type="Gene3D" id="3.40.1350.10">
    <property type="match status" value="1"/>
</dbReference>
<dbReference type="InterPro" id="IPR011856">
    <property type="entry name" value="tRNA_endonuc-like_dom_sf"/>
</dbReference>
<feature type="transmembrane region" description="Helical" evidence="1">
    <location>
        <begin position="194"/>
        <end position="213"/>
    </location>
</feature>
<proteinExistence type="predicted"/>
<evidence type="ECO:0000259" key="2">
    <source>
        <dbReference type="Pfam" id="PF04471"/>
    </source>
</evidence>
<keyword evidence="3" id="KW-0540">Nuclease</keyword>
<dbReference type="InterPro" id="IPR011335">
    <property type="entry name" value="Restrct_endonuc-II-like"/>
</dbReference>
<dbReference type="PANTHER" id="PTHR30015">
    <property type="entry name" value="MRR RESTRICTION SYSTEM PROTEIN"/>
    <property type="match status" value="1"/>
</dbReference>
<dbReference type="Pfam" id="PF04471">
    <property type="entry name" value="Mrr_cat"/>
    <property type="match status" value="1"/>
</dbReference>
<dbReference type="GO" id="GO:0003677">
    <property type="term" value="F:DNA binding"/>
    <property type="evidence" value="ECO:0007669"/>
    <property type="project" value="InterPro"/>
</dbReference>
<dbReference type="SUPFAM" id="SSF52980">
    <property type="entry name" value="Restriction endonuclease-like"/>
    <property type="match status" value="1"/>
</dbReference>
<keyword evidence="1" id="KW-1133">Transmembrane helix</keyword>
<evidence type="ECO:0000313" key="4">
    <source>
        <dbReference type="Proteomes" id="UP000295717"/>
    </source>
</evidence>
<keyword evidence="1" id="KW-0812">Transmembrane</keyword>
<feature type="transmembrane region" description="Helical" evidence="1">
    <location>
        <begin position="166"/>
        <end position="187"/>
    </location>
</feature>
<evidence type="ECO:0000313" key="3">
    <source>
        <dbReference type="EMBL" id="TCT22951.1"/>
    </source>
</evidence>
<dbReference type="GO" id="GO:0015666">
    <property type="term" value="F:restriction endodeoxyribonuclease activity"/>
    <property type="evidence" value="ECO:0007669"/>
    <property type="project" value="TreeGrafter"/>
</dbReference>